<dbReference type="SUPFAM" id="SSF57850">
    <property type="entry name" value="RING/U-box"/>
    <property type="match status" value="1"/>
</dbReference>
<accession>Q22CY7</accession>
<dbReference type="InterPro" id="IPR044066">
    <property type="entry name" value="TRIAD_supradom"/>
</dbReference>
<dbReference type="EC" id="2.3.2.31" evidence="2"/>
<evidence type="ECO:0000259" key="9">
    <source>
        <dbReference type="PROSITE" id="PS51873"/>
    </source>
</evidence>
<dbReference type="AlphaFoldDB" id="Q22CY7"/>
<dbReference type="PROSITE" id="PS51873">
    <property type="entry name" value="TRIAD"/>
    <property type="match status" value="1"/>
</dbReference>
<reference evidence="11" key="1">
    <citation type="journal article" date="2006" name="PLoS Biol.">
        <title>Macronuclear genome sequence of the ciliate Tetrahymena thermophila, a model eukaryote.</title>
        <authorList>
            <person name="Eisen J.A."/>
            <person name="Coyne R.S."/>
            <person name="Wu M."/>
            <person name="Wu D."/>
            <person name="Thiagarajan M."/>
            <person name="Wortman J.R."/>
            <person name="Badger J.H."/>
            <person name="Ren Q."/>
            <person name="Amedeo P."/>
            <person name="Jones K.M."/>
            <person name="Tallon L.J."/>
            <person name="Delcher A.L."/>
            <person name="Salzberg S.L."/>
            <person name="Silva J.C."/>
            <person name="Haas B.J."/>
            <person name="Majoros W.H."/>
            <person name="Farzad M."/>
            <person name="Carlton J.M."/>
            <person name="Smith R.K. Jr."/>
            <person name="Garg J."/>
            <person name="Pearlman R.E."/>
            <person name="Karrer K.M."/>
            <person name="Sun L."/>
            <person name="Manning G."/>
            <person name="Elde N.C."/>
            <person name="Turkewitz A.P."/>
            <person name="Asai D.J."/>
            <person name="Wilkes D.E."/>
            <person name="Wang Y."/>
            <person name="Cai H."/>
            <person name="Collins K."/>
            <person name="Stewart B.A."/>
            <person name="Lee S.R."/>
            <person name="Wilamowska K."/>
            <person name="Weinberg Z."/>
            <person name="Ruzzo W.L."/>
            <person name="Wloga D."/>
            <person name="Gaertig J."/>
            <person name="Frankel J."/>
            <person name="Tsao C.-C."/>
            <person name="Gorovsky M.A."/>
            <person name="Keeling P.J."/>
            <person name="Waller R.F."/>
            <person name="Patron N.J."/>
            <person name="Cherry J.M."/>
            <person name="Stover N.A."/>
            <person name="Krieger C.J."/>
            <person name="del Toro C."/>
            <person name="Ryder H.F."/>
            <person name="Williamson S.C."/>
            <person name="Barbeau R.A."/>
            <person name="Hamilton E.P."/>
            <person name="Orias E."/>
        </authorList>
    </citation>
    <scope>NUCLEOTIDE SEQUENCE [LARGE SCALE GENOMIC DNA]</scope>
    <source>
        <strain evidence="11">SB210</strain>
    </source>
</reference>
<evidence type="ECO:0000256" key="8">
    <source>
        <dbReference type="ARBA" id="ARBA00022833"/>
    </source>
</evidence>
<dbReference type="Gene3D" id="1.20.120.1750">
    <property type="match status" value="1"/>
</dbReference>
<dbReference type="Pfam" id="PF22191">
    <property type="entry name" value="IBR_1"/>
    <property type="match status" value="1"/>
</dbReference>
<dbReference type="SMART" id="SM00647">
    <property type="entry name" value="IBR"/>
    <property type="match status" value="1"/>
</dbReference>
<keyword evidence="4" id="KW-0479">Metal-binding</keyword>
<keyword evidence="11" id="KW-1185">Reference proteome</keyword>
<dbReference type="GO" id="GO:0016567">
    <property type="term" value="P:protein ubiquitination"/>
    <property type="evidence" value="ECO:0007669"/>
    <property type="project" value="InterPro"/>
</dbReference>
<keyword evidence="5" id="KW-0677">Repeat</keyword>
<dbReference type="eggNOG" id="ENOG502T296">
    <property type="taxonomic scope" value="Eukaryota"/>
</dbReference>
<evidence type="ECO:0000313" key="11">
    <source>
        <dbReference type="Proteomes" id="UP000009168"/>
    </source>
</evidence>
<dbReference type="InterPro" id="IPR031127">
    <property type="entry name" value="E3_UB_ligase_RBR"/>
</dbReference>
<evidence type="ECO:0000256" key="5">
    <source>
        <dbReference type="ARBA" id="ARBA00022737"/>
    </source>
</evidence>
<protein>
    <recommendedName>
        <fullName evidence="2">RBR-type E3 ubiquitin transferase</fullName>
        <ecNumber evidence="2">2.3.2.31</ecNumber>
    </recommendedName>
</protein>
<evidence type="ECO:0000256" key="4">
    <source>
        <dbReference type="ARBA" id="ARBA00022723"/>
    </source>
</evidence>
<dbReference type="GO" id="GO:0061630">
    <property type="term" value="F:ubiquitin protein ligase activity"/>
    <property type="evidence" value="ECO:0007669"/>
    <property type="project" value="UniProtKB-EC"/>
</dbReference>
<keyword evidence="8" id="KW-0862">Zinc</keyword>
<dbReference type="EMBL" id="GG662521">
    <property type="protein sequence ID" value="EAR83132.1"/>
    <property type="molecule type" value="Genomic_DNA"/>
</dbReference>
<keyword evidence="6" id="KW-0863">Zinc-finger</keyword>
<organism evidence="10 11">
    <name type="scientific">Tetrahymena thermophila (strain SB210)</name>
    <dbReference type="NCBI Taxonomy" id="312017"/>
    <lineage>
        <taxon>Eukaryota</taxon>
        <taxon>Sar</taxon>
        <taxon>Alveolata</taxon>
        <taxon>Ciliophora</taxon>
        <taxon>Intramacronucleata</taxon>
        <taxon>Oligohymenophorea</taxon>
        <taxon>Hymenostomatida</taxon>
        <taxon>Tetrahymenina</taxon>
        <taxon>Tetrahymenidae</taxon>
        <taxon>Tetrahymena</taxon>
    </lineage>
</organism>
<dbReference type="STRING" id="312017.Q22CY7"/>
<evidence type="ECO:0000256" key="2">
    <source>
        <dbReference type="ARBA" id="ARBA00012251"/>
    </source>
</evidence>
<evidence type="ECO:0000313" key="10">
    <source>
        <dbReference type="EMBL" id="EAR83132.1"/>
    </source>
</evidence>
<evidence type="ECO:0000256" key="6">
    <source>
        <dbReference type="ARBA" id="ARBA00022771"/>
    </source>
</evidence>
<gene>
    <name evidence="10" type="ORF">TTHERM_01014490</name>
</gene>
<comment type="catalytic activity">
    <reaction evidence="1">
        <text>[E2 ubiquitin-conjugating enzyme]-S-ubiquitinyl-L-cysteine + [acceptor protein]-L-lysine = [E2 ubiquitin-conjugating enzyme]-L-cysteine + [acceptor protein]-N(6)-ubiquitinyl-L-lysine.</text>
        <dbReference type="EC" id="2.3.2.31"/>
    </reaction>
</comment>
<sequence>MIQGDSSSALIPSCHICMIELSHQRQFVKVCQDQNEICDDCLDSWISSQLSLKSTNSQREFIFMKCPFSTCKKLFDLESFLSKVDINKLPKTSNELFKNYCRETNSITNCPNAFCKNIGFINSEQTCRQNLQCDVCLYTWKLPSQKHLIEQIFNCISIFQSQNSQPGSQDKGEQVRKIVIDKYEELKTLIYKLIFSKSCTKCGISISRNGGCKQMRCEKCYHHFCWDCGQTINFRHQSVKCSVLQTIKISLLLSPVFAIYYKLGFFSFLKGISFTSILSQPNTVNLGCKLPQKMLGLIGLFIRIFFYHSPIKIIHQILLNIHKNFPNLMQNNILFAQLFQQKISKLKEEEEQGSNLYQRQKYIQILKWVLLLLGNGILLKQFGKGKEVLGILGIESLLSIFLITNHIV</sequence>
<dbReference type="HOGENOM" id="CLU_675264_0_0_1"/>
<dbReference type="Proteomes" id="UP000009168">
    <property type="component" value="Unassembled WGS sequence"/>
</dbReference>
<evidence type="ECO:0000256" key="1">
    <source>
        <dbReference type="ARBA" id="ARBA00001798"/>
    </source>
</evidence>
<dbReference type="OrthoDB" id="1431934at2759"/>
<dbReference type="RefSeq" id="XP_001030795.1">
    <property type="nucleotide sequence ID" value="XM_001030795.2"/>
</dbReference>
<keyword evidence="7" id="KW-0833">Ubl conjugation pathway</keyword>
<keyword evidence="3" id="KW-0808">Transferase</keyword>
<name>Q22CY7_TETTS</name>
<dbReference type="PANTHER" id="PTHR11685">
    <property type="entry name" value="RBR FAMILY RING FINGER AND IBR DOMAIN-CONTAINING"/>
    <property type="match status" value="1"/>
</dbReference>
<feature type="domain" description="RING-type" evidence="9">
    <location>
        <begin position="10"/>
        <end position="247"/>
    </location>
</feature>
<evidence type="ECO:0000256" key="3">
    <source>
        <dbReference type="ARBA" id="ARBA00022679"/>
    </source>
</evidence>
<proteinExistence type="predicted"/>
<evidence type="ECO:0000256" key="7">
    <source>
        <dbReference type="ARBA" id="ARBA00022786"/>
    </source>
</evidence>
<dbReference type="GO" id="GO:0008270">
    <property type="term" value="F:zinc ion binding"/>
    <property type="evidence" value="ECO:0007669"/>
    <property type="project" value="UniProtKB-KW"/>
</dbReference>
<dbReference type="InterPro" id="IPR002867">
    <property type="entry name" value="IBR_dom"/>
</dbReference>
<dbReference type="KEGG" id="tet:TTHERM_01014490"/>
<dbReference type="InParanoid" id="Q22CY7"/>
<dbReference type="GeneID" id="7846436"/>